<dbReference type="Pfam" id="PF04287">
    <property type="entry name" value="DUF446"/>
    <property type="match status" value="1"/>
</dbReference>
<reference evidence="3" key="1">
    <citation type="submission" date="2016-10" db="EMBL/GenBank/DDBJ databases">
        <authorList>
            <person name="Varghese N."/>
            <person name="Submissions S."/>
        </authorList>
    </citation>
    <scope>NUCLEOTIDE SEQUENCE [LARGE SCALE GENOMIC DNA]</scope>
    <source>
        <strain evidence="3">DSM 24213</strain>
    </source>
</reference>
<dbReference type="SUPFAM" id="SSF158452">
    <property type="entry name" value="YqcC-like"/>
    <property type="match status" value="1"/>
</dbReference>
<dbReference type="PANTHER" id="PTHR39586">
    <property type="entry name" value="CYTOPLASMIC PROTEIN-RELATED"/>
    <property type="match status" value="1"/>
</dbReference>
<protein>
    <submittedName>
        <fullName evidence="2">Uncharacterized conserved protein YqcC, DUF446 family</fullName>
    </submittedName>
</protein>
<name>A0A1I4TQQ5_9GAMM</name>
<keyword evidence="3" id="KW-1185">Reference proteome</keyword>
<sequence>MSGAHGVLLVLLDELEQALRDEGLWGATPPVAERLASLAPFCVDTLGFEEWLQWVFLPRMREIARRRQQLPQAVLAPMGEQALQPSPRRVLSSLQRIDRHLAGLSLAG</sequence>
<dbReference type="PANTHER" id="PTHR39586:SF1">
    <property type="entry name" value="CYTOPLASMIC PROTEIN"/>
    <property type="match status" value="1"/>
</dbReference>
<evidence type="ECO:0000259" key="1">
    <source>
        <dbReference type="Pfam" id="PF04287"/>
    </source>
</evidence>
<accession>A0A1I4TQQ5</accession>
<feature type="domain" description="YqcC-like" evidence="1">
    <location>
        <begin position="11"/>
        <end position="99"/>
    </location>
</feature>
<dbReference type="InterPro" id="IPR036814">
    <property type="entry name" value="YqcC-like_sf"/>
</dbReference>
<evidence type="ECO:0000313" key="2">
    <source>
        <dbReference type="EMBL" id="SFM79039.1"/>
    </source>
</evidence>
<dbReference type="Gene3D" id="1.20.1440.40">
    <property type="entry name" value="YqcC-like"/>
    <property type="match status" value="1"/>
</dbReference>
<proteinExistence type="predicted"/>
<organism evidence="2 3">
    <name type="scientific">Halopseudomonas yangmingensis</name>
    <dbReference type="NCBI Taxonomy" id="1720063"/>
    <lineage>
        <taxon>Bacteria</taxon>
        <taxon>Pseudomonadati</taxon>
        <taxon>Pseudomonadota</taxon>
        <taxon>Gammaproteobacteria</taxon>
        <taxon>Pseudomonadales</taxon>
        <taxon>Pseudomonadaceae</taxon>
        <taxon>Halopseudomonas</taxon>
    </lineage>
</organism>
<dbReference type="AlphaFoldDB" id="A0A1I4TQQ5"/>
<gene>
    <name evidence="2" type="ORF">SAMN05216217_11578</name>
</gene>
<dbReference type="InterPro" id="IPR007384">
    <property type="entry name" value="UCP006257"/>
</dbReference>
<dbReference type="RefSeq" id="WP_218143606.1">
    <property type="nucleotide sequence ID" value="NZ_FOUI01000015.1"/>
</dbReference>
<dbReference type="Proteomes" id="UP000243629">
    <property type="component" value="Unassembled WGS sequence"/>
</dbReference>
<evidence type="ECO:0000313" key="3">
    <source>
        <dbReference type="Proteomes" id="UP000243629"/>
    </source>
</evidence>
<dbReference type="EMBL" id="FOUI01000015">
    <property type="protein sequence ID" value="SFM79039.1"/>
    <property type="molecule type" value="Genomic_DNA"/>
</dbReference>
<dbReference type="STRING" id="1720063.SAMN05216217_11578"/>
<dbReference type="GO" id="GO:0044010">
    <property type="term" value="P:single-species biofilm formation"/>
    <property type="evidence" value="ECO:0007669"/>
    <property type="project" value="TreeGrafter"/>
</dbReference>
<dbReference type="InterPro" id="IPR023376">
    <property type="entry name" value="YqcC-like_dom"/>
</dbReference>